<protein>
    <submittedName>
        <fullName evidence="4">Uncharacterized protein</fullName>
    </submittedName>
</protein>
<feature type="chain" id="PRO_5042203483" evidence="3">
    <location>
        <begin position="21"/>
        <end position="530"/>
    </location>
</feature>
<reference evidence="4" key="1">
    <citation type="journal article" date="2023" name="G3 (Bethesda)">
        <title>Whole genome assembly and annotation of the endangered Caribbean coral Acropora cervicornis.</title>
        <authorList>
            <person name="Selwyn J.D."/>
            <person name="Vollmer S.V."/>
        </authorList>
    </citation>
    <scope>NUCLEOTIDE SEQUENCE</scope>
    <source>
        <strain evidence="4">K2</strain>
    </source>
</reference>
<feature type="region of interest" description="Disordered" evidence="1">
    <location>
        <begin position="231"/>
        <end position="261"/>
    </location>
</feature>
<proteinExistence type="predicted"/>
<gene>
    <name evidence="4" type="ORF">P5673_003616</name>
</gene>
<keyword evidence="2" id="KW-0812">Transmembrane</keyword>
<evidence type="ECO:0000256" key="1">
    <source>
        <dbReference type="SAM" id="MobiDB-lite"/>
    </source>
</evidence>
<name>A0AAD9R0V0_ACRCE</name>
<feature type="region of interest" description="Disordered" evidence="1">
    <location>
        <begin position="370"/>
        <end position="395"/>
    </location>
</feature>
<reference evidence="4" key="2">
    <citation type="journal article" date="2023" name="Science">
        <title>Genomic signatures of disease resistance in endangered staghorn corals.</title>
        <authorList>
            <person name="Vollmer S.V."/>
            <person name="Selwyn J.D."/>
            <person name="Despard B.A."/>
            <person name="Roesel C.L."/>
        </authorList>
    </citation>
    <scope>NUCLEOTIDE SEQUENCE</scope>
    <source>
        <strain evidence="4">K2</strain>
    </source>
</reference>
<evidence type="ECO:0000256" key="2">
    <source>
        <dbReference type="SAM" id="Phobius"/>
    </source>
</evidence>
<keyword evidence="3" id="KW-0732">Signal</keyword>
<comment type="caution">
    <text evidence="4">The sequence shown here is derived from an EMBL/GenBank/DDBJ whole genome shotgun (WGS) entry which is preliminary data.</text>
</comment>
<dbReference type="EMBL" id="JARQWQ010000006">
    <property type="protein sequence ID" value="KAK2571064.1"/>
    <property type="molecule type" value="Genomic_DNA"/>
</dbReference>
<keyword evidence="2" id="KW-1133">Transmembrane helix</keyword>
<evidence type="ECO:0000313" key="4">
    <source>
        <dbReference type="EMBL" id="KAK2571064.1"/>
    </source>
</evidence>
<dbReference type="AlphaFoldDB" id="A0AAD9R0V0"/>
<keyword evidence="2" id="KW-0472">Membrane</keyword>
<feature type="signal peptide" evidence="3">
    <location>
        <begin position="1"/>
        <end position="20"/>
    </location>
</feature>
<dbReference type="Proteomes" id="UP001249851">
    <property type="component" value="Unassembled WGS sequence"/>
</dbReference>
<feature type="compositionally biased region" description="Polar residues" evidence="1">
    <location>
        <begin position="248"/>
        <end position="261"/>
    </location>
</feature>
<sequence>MALFCTVILLVSSSSLMVKGTEISIARDHTNPKDDILLRTDQCPKSSDGNTFLPKCGQFEATELGGCWCKCDTSNANTTFFEPNNTCVPVSFARQTSECDLLLVGETNNSLITIFPNADKSQRTVHVPYNKTCSLQYGGDLFLQYLDCDGTWKAISRTSANAAFEVTPGWSINQINIRSKTGATLLGTEKGRIFRMAAQCRDLDEINVSANSSTCVIFKVEGRTTCPFPQRSPTIPSAVLPPPATEVRPQTPNVGADSGAQTTSKKNTFVIAGAAAGGVLLLALIVLIIWRCSSPKKHHPPHSRLDGLGTISSPISQMSRHTVPRYTDAAHFAPIGSFSMRSGSSMDNLMYRRGSDGVILGPDFKRGSIYSDHYPTSPPPRPPSSKRSSINGHVNPGLTLREEIVTMNPLFEGQIVEHKDLEELNCSDFAVHPDQIVLDDRKNPNDFIDDPDTYDCPEEILKGKPKTSTPLPVYYVVDDPYPDSVSNTFDVRGRPDGHVYDEPGRDISRRDEYVVMHGPAGMSLSSADSV</sequence>
<organism evidence="4 5">
    <name type="scientific">Acropora cervicornis</name>
    <name type="common">Staghorn coral</name>
    <dbReference type="NCBI Taxonomy" id="6130"/>
    <lineage>
        <taxon>Eukaryota</taxon>
        <taxon>Metazoa</taxon>
        <taxon>Cnidaria</taxon>
        <taxon>Anthozoa</taxon>
        <taxon>Hexacorallia</taxon>
        <taxon>Scleractinia</taxon>
        <taxon>Astrocoeniina</taxon>
        <taxon>Acroporidae</taxon>
        <taxon>Acropora</taxon>
    </lineage>
</organism>
<evidence type="ECO:0000313" key="5">
    <source>
        <dbReference type="Proteomes" id="UP001249851"/>
    </source>
</evidence>
<evidence type="ECO:0000256" key="3">
    <source>
        <dbReference type="SAM" id="SignalP"/>
    </source>
</evidence>
<keyword evidence="5" id="KW-1185">Reference proteome</keyword>
<accession>A0AAD9R0V0</accession>
<feature type="transmembrane region" description="Helical" evidence="2">
    <location>
        <begin position="269"/>
        <end position="290"/>
    </location>
</feature>